<dbReference type="RefSeq" id="WP_073479862.1">
    <property type="nucleotide sequence ID" value="NZ_FQVN01000001.1"/>
</dbReference>
<gene>
    <name evidence="1" type="ORF">SAMN05444320_101760</name>
</gene>
<accession>A0A1M4VGF8</accession>
<reference evidence="1 2" key="1">
    <citation type="submission" date="2016-11" db="EMBL/GenBank/DDBJ databases">
        <authorList>
            <person name="Jaros S."/>
            <person name="Januszkiewicz K."/>
            <person name="Wedrychowicz H."/>
        </authorList>
    </citation>
    <scope>NUCLEOTIDE SEQUENCE [LARGE SCALE GENOMIC DNA]</scope>
    <source>
        <strain evidence="1 2">DSM 44523</strain>
    </source>
</reference>
<dbReference type="AlphaFoldDB" id="A0A1M4VGF8"/>
<dbReference type="OrthoDB" id="9553571at2"/>
<name>A0A1M4VGF8_STRHI</name>
<proteinExistence type="predicted"/>
<evidence type="ECO:0000313" key="1">
    <source>
        <dbReference type="EMBL" id="SHE67960.1"/>
    </source>
</evidence>
<dbReference type="Proteomes" id="UP000184501">
    <property type="component" value="Unassembled WGS sequence"/>
</dbReference>
<keyword evidence="2" id="KW-1185">Reference proteome</keyword>
<dbReference type="EMBL" id="FQVN01000001">
    <property type="protein sequence ID" value="SHE67960.1"/>
    <property type="molecule type" value="Genomic_DNA"/>
</dbReference>
<protein>
    <submittedName>
        <fullName evidence="1">Uncharacterized protein</fullName>
    </submittedName>
</protein>
<evidence type="ECO:0000313" key="2">
    <source>
        <dbReference type="Proteomes" id="UP000184501"/>
    </source>
</evidence>
<organism evidence="1 2">
    <name type="scientific">Streptoalloteichus hindustanus</name>
    <dbReference type="NCBI Taxonomy" id="2017"/>
    <lineage>
        <taxon>Bacteria</taxon>
        <taxon>Bacillati</taxon>
        <taxon>Actinomycetota</taxon>
        <taxon>Actinomycetes</taxon>
        <taxon>Pseudonocardiales</taxon>
        <taxon>Pseudonocardiaceae</taxon>
        <taxon>Streptoalloteichus</taxon>
    </lineage>
</organism>
<dbReference type="STRING" id="2017.SAMN05444320_101760"/>
<sequence length="120" mass="12463">MRVELDAFSGRPNPVWEATAPESAELLSLLRRLRTSADPVEPPGLGYRGFLLAGLGAPVRGLPPSLRVGAGVVQAADAPGSAFRDDQGLEALLVAQATAHGFGELVRVLRLPGSQAGEPD</sequence>